<gene>
    <name evidence="3" type="ORF">MSPICULIGERA_LOCUS12696</name>
</gene>
<sequence length="71" mass="8054">MVVAEARWWDYCPSNERFMYCETGCERQCGEEPAKICALPVECDKKNVCECSLGFVRNPDGKCVEPSLCPE</sequence>
<comment type="caution">
    <text evidence="3">The sequence shown here is derived from an EMBL/GenBank/DDBJ whole genome shotgun (WGS) entry which is preliminary data.</text>
</comment>
<dbReference type="GO" id="GO:0004867">
    <property type="term" value="F:serine-type endopeptidase inhibitor activity"/>
    <property type="evidence" value="ECO:0007669"/>
    <property type="project" value="UniProtKB-KW"/>
</dbReference>
<proteinExistence type="predicted"/>
<dbReference type="Pfam" id="PF01826">
    <property type="entry name" value="TIL"/>
    <property type="match status" value="1"/>
</dbReference>
<evidence type="ECO:0000313" key="4">
    <source>
        <dbReference type="Proteomes" id="UP001177023"/>
    </source>
</evidence>
<dbReference type="CDD" id="cd19941">
    <property type="entry name" value="TIL"/>
    <property type="match status" value="1"/>
</dbReference>
<dbReference type="InterPro" id="IPR036084">
    <property type="entry name" value="Ser_inhib-like_sf"/>
</dbReference>
<feature type="non-terminal residue" evidence="3">
    <location>
        <position position="71"/>
    </location>
</feature>
<dbReference type="EMBL" id="CATQJA010002629">
    <property type="protein sequence ID" value="CAJ0574361.1"/>
    <property type="molecule type" value="Genomic_DNA"/>
</dbReference>
<keyword evidence="1" id="KW-0722">Serine protease inhibitor</keyword>
<dbReference type="InterPro" id="IPR002919">
    <property type="entry name" value="TIL_dom"/>
</dbReference>
<dbReference type="Gene3D" id="2.10.25.10">
    <property type="entry name" value="Laminin"/>
    <property type="match status" value="1"/>
</dbReference>
<dbReference type="SUPFAM" id="SSF57567">
    <property type="entry name" value="Serine protease inhibitors"/>
    <property type="match status" value="1"/>
</dbReference>
<protein>
    <recommendedName>
        <fullName evidence="2">TIL domain-containing protein</fullName>
    </recommendedName>
</protein>
<evidence type="ECO:0000259" key="2">
    <source>
        <dbReference type="Pfam" id="PF01826"/>
    </source>
</evidence>
<keyword evidence="4" id="KW-1185">Reference proteome</keyword>
<accession>A0AA36CUU7</accession>
<evidence type="ECO:0000313" key="3">
    <source>
        <dbReference type="EMBL" id="CAJ0574361.1"/>
    </source>
</evidence>
<reference evidence="3" key="1">
    <citation type="submission" date="2023-06" db="EMBL/GenBank/DDBJ databases">
        <authorList>
            <person name="Delattre M."/>
        </authorList>
    </citation>
    <scope>NUCLEOTIDE SEQUENCE</scope>
    <source>
        <strain evidence="3">AF72</strain>
    </source>
</reference>
<evidence type="ECO:0000256" key="1">
    <source>
        <dbReference type="ARBA" id="ARBA00022900"/>
    </source>
</evidence>
<keyword evidence="1" id="KW-0646">Protease inhibitor</keyword>
<feature type="domain" description="TIL" evidence="2">
    <location>
        <begin position="12"/>
        <end position="69"/>
    </location>
</feature>
<dbReference type="AlphaFoldDB" id="A0AA36CUU7"/>
<name>A0AA36CUU7_9BILA</name>
<organism evidence="3 4">
    <name type="scientific">Mesorhabditis spiculigera</name>
    <dbReference type="NCBI Taxonomy" id="96644"/>
    <lineage>
        <taxon>Eukaryota</taxon>
        <taxon>Metazoa</taxon>
        <taxon>Ecdysozoa</taxon>
        <taxon>Nematoda</taxon>
        <taxon>Chromadorea</taxon>
        <taxon>Rhabditida</taxon>
        <taxon>Rhabditina</taxon>
        <taxon>Rhabditomorpha</taxon>
        <taxon>Rhabditoidea</taxon>
        <taxon>Rhabditidae</taxon>
        <taxon>Mesorhabditinae</taxon>
        <taxon>Mesorhabditis</taxon>
    </lineage>
</organism>
<dbReference type="Proteomes" id="UP001177023">
    <property type="component" value="Unassembled WGS sequence"/>
</dbReference>